<dbReference type="NCBIfam" id="TIGR00718">
    <property type="entry name" value="sda_alpha"/>
    <property type="match status" value="1"/>
</dbReference>
<dbReference type="PANTHER" id="PTHR30182">
    <property type="entry name" value="L-SERINE DEHYDRATASE"/>
    <property type="match status" value="1"/>
</dbReference>
<dbReference type="Proteomes" id="UP000019050">
    <property type="component" value="Unassembled WGS sequence"/>
</dbReference>
<dbReference type="EMBL" id="ACIN03000012">
    <property type="protein sequence ID" value="ESK65410.1"/>
    <property type="molecule type" value="Genomic_DNA"/>
</dbReference>
<evidence type="ECO:0000256" key="11">
    <source>
        <dbReference type="RuleBase" id="RU366059"/>
    </source>
</evidence>
<evidence type="ECO:0000256" key="10">
    <source>
        <dbReference type="ARBA" id="ARBA00049406"/>
    </source>
</evidence>
<dbReference type="eggNOG" id="COG1760">
    <property type="taxonomic scope" value="Bacteria"/>
</dbReference>
<dbReference type="Pfam" id="PF03313">
    <property type="entry name" value="SDH_alpha"/>
    <property type="match status" value="1"/>
</dbReference>
<evidence type="ECO:0000259" key="12">
    <source>
        <dbReference type="Pfam" id="PF03313"/>
    </source>
</evidence>
<sequence length="296" mass="30758">MGIFESIEAIVDYAQETGLSLAEIMIEQEMRINRTSREAVLHKMSDALLAMENAYQRGITGEGVFSPTGLTGGNAVKMRKYRQAGKTLSGQMTLVGVEAALATNEVNAAMGVVCATPTAGASGTLPGVLFAIHEQYHLSKEDKLNFLFVAALFGMVTANNAFISGAAGGCQAEVGSASAMAAAAAVAIMGGSPAQSAHAFAMALGNLLGLVCDPVAGLVEVPCVKRNTVGSTNALICADMALAGIENQIPADEVIEAMYKVGRNMPRELRETGLGGLADTPTGNRIKMRIFGREVT</sequence>
<keyword evidence="4 11" id="KW-0312">Gluconeogenesis</keyword>
<accession>W1Q2Q1</accession>
<comment type="caution">
    <text evidence="13">The sequence shown here is derived from an EMBL/GenBank/DDBJ whole genome shotgun (WGS) entry which is preliminary data.</text>
</comment>
<protein>
    <recommendedName>
        <fullName evidence="11">L-serine dehydratase</fullName>
        <ecNumber evidence="11">4.3.1.17</ecNumber>
    </recommendedName>
</protein>
<evidence type="ECO:0000256" key="1">
    <source>
        <dbReference type="ARBA" id="ARBA00001966"/>
    </source>
</evidence>
<keyword evidence="6 11" id="KW-0479">Metal-binding</keyword>
<dbReference type="InterPro" id="IPR004642">
    <property type="entry name" value="Ser_deHydtase_asu"/>
</dbReference>
<dbReference type="AlphaFoldDB" id="W1Q2Q1"/>
<dbReference type="PANTHER" id="PTHR30182:SF1">
    <property type="entry name" value="L-SERINE DEHYDRATASE 1"/>
    <property type="match status" value="1"/>
</dbReference>
<comment type="pathway">
    <text evidence="2">Carbohydrate biosynthesis; gluconeogenesis.</text>
</comment>
<keyword evidence="5 11" id="KW-0004">4Fe-4S</keyword>
<keyword evidence="8 11" id="KW-0411">Iron-sulfur</keyword>
<evidence type="ECO:0000256" key="8">
    <source>
        <dbReference type="ARBA" id="ARBA00023014"/>
    </source>
</evidence>
<dbReference type="InterPro" id="IPR051318">
    <property type="entry name" value="Fe-S_L-Ser"/>
</dbReference>
<evidence type="ECO:0000256" key="4">
    <source>
        <dbReference type="ARBA" id="ARBA00022432"/>
    </source>
</evidence>
<gene>
    <name evidence="13" type="ORF">GCWU000182_001191</name>
</gene>
<reference evidence="13" key="1">
    <citation type="submission" date="2013-06" db="EMBL/GenBank/DDBJ databases">
        <authorList>
            <person name="Weinstock G."/>
            <person name="Sodergren E."/>
            <person name="Clifton S."/>
            <person name="Fulton L."/>
            <person name="Fulton B."/>
            <person name="Courtney L."/>
            <person name="Fronick C."/>
            <person name="Harrison M."/>
            <person name="Strong C."/>
            <person name="Farmer C."/>
            <person name="Delahaunty K."/>
            <person name="Markovic C."/>
            <person name="Hall O."/>
            <person name="Minx P."/>
            <person name="Tomlinson C."/>
            <person name="Mitreva M."/>
            <person name="Nelson J."/>
            <person name="Hou S."/>
            <person name="Wollam A."/>
            <person name="Pepin K.H."/>
            <person name="Johnson M."/>
            <person name="Bhonagiri V."/>
            <person name="Nash W.E."/>
            <person name="Warren W."/>
            <person name="Chinwalla A."/>
            <person name="Mardis E.R."/>
            <person name="Wilson R.K."/>
        </authorList>
    </citation>
    <scope>NUCLEOTIDE SEQUENCE [LARGE SCALE GENOMIC DNA]</scope>
    <source>
        <strain evidence="13">ATCC 49176</strain>
    </source>
</reference>
<keyword evidence="9 11" id="KW-0456">Lyase</keyword>
<dbReference type="InterPro" id="IPR005130">
    <property type="entry name" value="Ser_deHydtase-like_asu"/>
</dbReference>
<keyword evidence="14" id="KW-1185">Reference proteome</keyword>
<dbReference type="GO" id="GO:0006094">
    <property type="term" value="P:gluconeogenesis"/>
    <property type="evidence" value="ECO:0007669"/>
    <property type="project" value="UniProtKB-KW"/>
</dbReference>
<comment type="similarity">
    <text evidence="3 11">Belongs to the iron-sulfur dependent L-serine dehydratase family.</text>
</comment>
<keyword evidence="7 11" id="KW-0408">Iron</keyword>
<evidence type="ECO:0000256" key="2">
    <source>
        <dbReference type="ARBA" id="ARBA00004742"/>
    </source>
</evidence>
<name>W1Q2Q1_ABIDE</name>
<evidence type="ECO:0000313" key="14">
    <source>
        <dbReference type="Proteomes" id="UP000019050"/>
    </source>
</evidence>
<feature type="domain" description="Serine dehydratase-like alpha subunit" evidence="12">
    <location>
        <begin position="16"/>
        <end position="278"/>
    </location>
</feature>
<evidence type="ECO:0000256" key="5">
    <source>
        <dbReference type="ARBA" id="ARBA00022485"/>
    </source>
</evidence>
<evidence type="ECO:0000256" key="9">
    <source>
        <dbReference type="ARBA" id="ARBA00023239"/>
    </source>
</evidence>
<evidence type="ECO:0000256" key="6">
    <source>
        <dbReference type="ARBA" id="ARBA00022723"/>
    </source>
</evidence>
<dbReference type="GO" id="GO:0051539">
    <property type="term" value="F:4 iron, 4 sulfur cluster binding"/>
    <property type="evidence" value="ECO:0007669"/>
    <property type="project" value="UniProtKB-UniRule"/>
</dbReference>
<organism evidence="13 14">
    <name type="scientific">Abiotrophia defectiva ATCC 49176</name>
    <dbReference type="NCBI Taxonomy" id="592010"/>
    <lineage>
        <taxon>Bacteria</taxon>
        <taxon>Bacillati</taxon>
        <taxon>Bacillota</taxon>
        <taxon>Bacilli</taxon>
        <taxon>Lactobacillales</taxon>
        <taxon>Aerococcaceae</taxon>
        <taxon>Abiotrophia</taxon>
    </lineage>
</organism>
<comment type="cofactor">
    <cofactor evidence="1 11">
        <name>[4Fe-4S] cluster</name>
        <dbReference type="ChEBI" id="CHEBI:49883"/>
    </cofactor>
</comment>
<comment type="catalytic activity">
    <reaction evidence="10 11">
        <text>L-serine = pyruvate + NH4(+)</text>
        <dbReference type="Rhea" id="RHEA:19169"/>
        <dbReference type="ChEBI" id="CHEBI:15361"/>
        <dbReference type="ChEBI" id="CHEBI:28938"/>
        <dbReference type="ChEBI" id="CHEBI:33384"/>
        <dbReference type="EC" id="4.3.1.17"/>
    </reaction>
</comment>
<evidence type="ECO:0000256" key="7">
    <source>
        <dbReference type="ARBA" id="ARBA00023004"/>
    </source>
</evidence>
<dbReference type="HOGENOM" id="CLU_022305_2_0_9"/>
<evidence type="ECO:0000313" key="13">
    <source>
        <dbReference type="EMBL" id="ESK65410.1"/>
    </source>
</evidence>
<dbReference type="STRING" id="592010.GCWU000182_001191"/>
<proteinExistence type="inferred from homology"/>
<dbReference type="EC" id="4.3.1.17" evidence="11"/>
<dbReference type="GO" id="GO:0003941">
    <property type="term" value="F:L-serine ammonia-lyase activity"/>
    <property type="evidence" value="ECO:0007669"/>
    <property type="project" value="UniProtKB-UniRule"/>
</dbReference>
<evidence type="ECO:0000256" key="3">
    <source>
        <dbReference type="ARBA" id="ARBA00008636"/>
    </source>
</evidence>
<dbReference type="GO" id="GO:0046872">
    <property type="term" value="F:metal ion binding"/>
    <property type="evidence" value="ECO:0007669"/>
    <property type="project" value="UniProtKB-KW"/>
</dbReference>